<sequence length="153" mass="17636">MGCNLFTFAKPVRAFQTTNGIVDVTYAQQHSLRSPTQIRVCCGKLQGERISRAAILSYDKSSNENYISHRLVSNVLREDTQPFDKDATIRIRTQMHSEEAEGYVDLYWYLEHDPEHQHNTRFLVTKTDDPPYDAVLGKADARRYGLATRQGRR</sequence>
<proteinExistence type="predicted"/>
<name>A0A922NEH6_9PLEO</name>
<keyword evidence="2" id="KW-1185">Reference proteome</keyword>
<evidence type="ECO:0000313" key="2">
    <source>
        <dbReference type="Proteomes" id="UP000249757"/>
    </source>
</evidence>
<protein>
    <submittedName>
        <fullName evidence="1">Uncharacterized protein</fullName>
    </submittedName>
</protein>
<dbReference type="EMBL" id="NRDI02000008">
    <property type="protein sequence ID" value="KAI1514508.1"/>
    <property type="molecule type" value="Genomic_DNA"/>
</dbReference>
<dbReference type="AlphaFoldDB" id="A0A922NEH6"/>
<organism evidence="1 2">
    <name type="scientific">Pyrenophora tritici-repentis</name>
    <dbReference type="NCBI Taxonomy" id="45151"/>
    <lineage>
        <taxon>Eukaryota</taxon>
        <taxon>Fungi</taxon>
        <taxon>Dikarya</taxon>
        <taxon>Ascomycota</taxon>
        <taxon>Pezizomycotina</taxon>
        <taxon>Dothideomycetes</taxon>
        <taxon>Pleosporomycetidae</taxon>
        <taxon>Pleosporales</taxon>
        <taxon>Pleosporineae</taxon>
        <taxon>Pleosporaceae</taxon>
        <taxon>Pyrenophora</taxon>
    </lineage>
</organism>
<accession>A0A922NEH6</accession>
<reference evidence="2" key="1">
    <citation type="journal article" date="2022" name="Microb. Genom.">
        <title>A global pangenome for the wheat fungal pathogen Pyrenophora tritici-repentis and prediction of effector protein structural homology.</title>
        <authorList>
            <person name="Moolhuijzen P.M."/>
            <person name="See P.T."/>
            <person name="Shi G."/>
            <person name="Powell H.R."/>
            <person name="Cockram J."/>
            <person name="Jorgensen L.N."/>
            <person name="Benslimane H."/>
            <person name="Strelkov S.E."/>
            <person name="Turner J."/>
            <person name="Liu Z."/>
            <person name="Moffat C.S."/>
        </authorList>
    </citation>
    <scope>NUCLEOTIDE SEQUENCE [LARGE SCALE GENOMIC DNA]</scope>
</reference>
<evidence type="ECO:0000313" key="1">
    <source>
        <dbReference type="EMBL" id="KAI1514508.1"/>
    </source>
</evidence>
<gene>
    <name evidence="1" type="ORF">Ptr86124_007138</name>
</gene>
<comment type="caution">
    <text evidence="1">The sequence shown here is derived from an EMBL/GenBank/DDBJ whole genome shotgun (WGS) entry which is preliminary data.</text>
</comment>
<dbReference type="Proteomes" id="UP000249757">
    <property type="component" value="Unassembled WGS sequence"/>
</dbReference>